<sequence length="215" mass="25722">MNFEKLIPLFSDEWKEKYQAILAEEHLKSLDDNIQRFKDQTLDWDCPFFNEEVKIDRPESFNIFINILETQNSDEVKAKQLEAIPFEYWLNILGQRLTSASLRDENAIPPLKSLLIEACEKPFNHEITTAQRAWEKHVGRLDDPFWGEVKGNNQQKQRVVMEKINYILDHKTWWNVFFHYKHELVFEVREKEGHGIRWSHGGKQLIGFLEFFINE</sequence>
<dbReference type="RefSeq" id="WP_072957637.1">
    <property type="nucleotide sequence ID" value="NZ_FQUT01000005.1"/>
</dbReference>
<evidence type="ECO:0000313" key="2">
    <source>
        <dbReference type="Proteomes" id="UP000184518"/>
    </source>
</evidence>
<protein>
    <submittedName>
        <fullName evidence="1">Uncharacterized protein</fullName>
    </submittedName>
</protein>
<dbReference type="PANTHER" id="PTHR34204">
    <property type="entry name" value="RNA-BINDING ASCH DOMAIN PROTEIN"/>
    <property type="match status" value="1"/>
</dbReference>
<reference evidence="2" key="1">
    <citation type="submission" date="2016-11" db="EMBL/GenBank/DDBJ databases">
        <authorList>
            <person name="Varghese N."/>
            <person name="Submissions S."/>
        </authorList>
    </citation>
    <scope>NUCLEOTIDE SEQUENCE [LARGE SCALE GENOMIC DNA]</scope>
    <source>
        <strain evidence="2">DSM 27619</strain>
    </source>
</reference>
<proteinExistence type="predicted"/>
<dbReference type="EMBL" id="FQUT01000005">
    <property type="protein sequence ID" value="SHF62285.1"/>
    <property type="molecule type" value="Genomic_DNA"/>
</dbReference>
<dbReference type="Proteomes" id="UP000184518">
    <property type="component" value="Unassembled WGS sequence"/>
</dbReference>
<dbReference type="AlphaFoldDB" id="A0A1M5D5Z1"/>
<accession>A0A1M5D5Z1</accession>
<organism evidence="1 2">
    <name type="scientific">Chryseobacterium arachidis</name>
    <dbReference type="NCBI Taxonomy" id="1416778"/>
    <lineage>
        <taxon>Bacteria</taxon>
        <taxon>Pseudomonadati</taxon>
        <taxon>Bacteroidota</taxon>
        <taxon>Flavobacteriia</taxon>
        <taxon>Flavobacteriales</taxon>
        <taxon>Weeksellaceae</taxon>
        <taxon>Chryseobacterium group</taxon>
        <taxon>Chryseobacterium</taxon>
    </lineage>
</organism>
<dbReference type="STRING" id="1416778.SAMN05443633_105159"/>
<dbReference type="OrthoDB" id="1866098at2"/>
<evidence type="ECO:0000313" key="1">
    <source>
        <dbReference type="EMBL" id="SHF62285.1"/>
    </source>
</evidence>
<dbReference type="PANTHER" id="PTHR34204:SF3">
    <property type="entry name" value="ASCH DOMAIN-CONTAINING PROTEIN"/>
    <property type="match status" value="1"/>
</dbReference>
<name>A0A1M5D5Z1_9FLAO</name>
<keyword evidence="2" id="KW-1185">Reference proteome</keyword>
<gene>
    <name evidence="1" type="ORF">SAMN05443633_105159</name>
</gene>